<evidence type="ECO:0000256" key="8">
    <source>
        <dbReference type="SAM" id="MobiDB-lite"/>
    </source>
</evidence>
<feature type="compositionally biased region" description="Low complexity" evidence="8">
    <location>
        <begin position="9"/>
        <end position="32"/>
    </location>
</feature>
<feature type="transmembrane region" description="Helical" evidence="9">
    <location>
        <begin position="266"/>
        <end position="288"/>
    </location>
</feature>
<keyword evidence="4" id="KW-0256">Endoplasmic reticulum</keyword>
<protein>
    <submittedName>
        <fullName evidence="10">Fat storage inducing transmembrane protein 2</fullName>
    </submittedName>
</protein>
<evidence type="ECO:0000256" key="1">
    <source>
        <dbReference type="ARBA" id="ARBA00004477"/>
    </source>
</evidence>
<dbReference type="HAMAP" id="MF_03230">
    <property type="entry name" value="FITM2"/>
    <property type="match status" value="1"/>
</dbReference>
<keyword evidence="2 9" id="KW-0812">Transmembrane</keyword>
<dbReference type="GO" id="GO:0140042">
    <property type="term" value="P:lipid droplet formation"/>
    <property type="evidence" value="ECO:0007669"/>
    <property type="project" value="Ensembl"/>
</dbReference>
<evidence type="ECO:0000256" key="5">
    <source>
        <dbReference type="ARBA" id="ARBA00022989"/>
    </source>
</evidence>
<reference evidence="10" key="2">
    <citation type="submission" date="2025-08" db="UniProtKB">
        <authorList>
            <consortium name="Ensembl"/>
        </authorList>
    </citation>
    <scope>IDENTIFICATION</scope>
</reference>
<keyword evidence="6" id="KW-0443">Lipid metabolism</keyword>
<dbReference type="PANTHER" id="PTHR23129:SF1">
    <property type="entry name" value="ACYL-COENZYME A DIPHOSPHATASE FITM2"/>
    <property type="match status" value="1"/>
</dbReference>
<keyword evidence="11" id="KW-1185">Reference proteome</keyword>
<evidence type="ECO:0000256" key="2">
    <source>
        <dbReference type="ARBA" id="ARBA00022692"/>
    </source>
</evidence>
<feature type="region of interest" description="Disordered" evidence="8">
    <location>
        <begin position="1"/>
        <end position="66"/>
    </location>
</feature>
<evidence type="ECO:0000256" key="3">
    <source>
        <dbReference type="ARBA" id="ARBA00022801"/>
    </source>
</evidence>
<feature type="transmembrane region" description="Helical" evidence="9">
    <location>
        <begin position="130"/>
        <end position="150"/>
    </location>
</feature>
<dbReference type="GO" id="GO:0006641">
    <property type="term" value="P:triglyceride metabolic process"/>
    <property type="evidence" value="ECO:0007669"/>
    <property type="project" value="Ensembl"/>
</dbReference>
<feature type="transmembrane region" description="Helical" evidence="9">
    <location>
        <begin position="295"/>
        <end position="313"/>
    </location>
</feature>
<dbReference type="Pfam" id="PF10261">
    <property type="entry name" value="FIT"/>
    <property type="match status" value="2"/>
</dbReference>
<name>A0A493TFG4_ANAPP</name>
<dbReference type="GO" id="GO:0005789">
    <property type="term" value="C:endoplasmic reticulum membrane"/>
    <property type="evidence" value="ECO:0007669"/>
    <property type="project" value="UniProtKB-SubCell"/>
</dbReference>
<dbReference type="GO" id="GO:0045444">
    <property type="term" value="P:fat cell differentiation"/>
    <property type="evidence" value="ECO:0007669"/>
    <property type="project" value="Ensembl"/>
</dbReference>
<keyword evidence="5 9" id="KW-1133">Transmembrane helix</keyword>
<dbReference type="Proteomes" id="UP000016666">
    <property type="component" value="Chromosome 21"/>
</dbReference>
<evidence type="ECO:0000256" key="6">
    <source>
        <dbReference type="ARBA" id="ARBA00023098"/>
    </source>
</evidence>
<feature type="compositionally biased region" description="Basic and acidic residues" evidence="8">
    <location>
        <begin position="47"/>
        <end position="66"/>
    </location>
</feature>
<dbReference type="GO" id="GO:0019992">
    <property type="term" value="F:diacylglycerol binding"/>
    <property type="evidence" value="ECO:0007669"/>
    <property type="project" value="Ensembl"/>
</dbReference>
<dbReference type="GeneTree" id="ENSGT00530000063693"/>
<gene>
    <name evidence="10" type="primary">FITM2</name>
</gene>
<sequence length="337" mass="37200">MAGRGPRMPTAAALLPPLTATAGPGARRAPPGGARGARRWPCGGGGRSREPGSARSGGREGGGRGAMERLERCSRSLRAGLAAGAVRRRLPWVLLGIVLLGSALKDGDLVPETPMQNKRNLLNVYFVKVAWAWTFWLLLPFIGVTTYFFAKSKFLYGPTKSILTALRRLSALLVGTAIWYVCTGLFMYIENLTGMCSTSGKHNEPHRLYATKQECHQNNGIWNGFDISGHCFLLSYCALMIVEEMAVLEGLSIDQNSKLRVVVNSLFVSLCFLTMIWVFMFVCTAIYFHDFSQKLLGALIGLSAWYVTYRVWYLKPFSPGLPLPNIPLSSKKYSYSR</sequence>
<evidence type="ECO:0000256" key="4">
    <source>
        <dbReference type="ARBA" id="ARBA00022824"/>
    </source>
</evidence>
<dbReference type="OMA" id="LWEFMLI"/>
<evidence type="ECO:0000313" key="11">
    <source>
        <dbReference type="Proteomes" id="UP000016666"/>
    </source>
</evidence>
<dbReference type="GO" id="GO:0022604">
    <property type="term" value="P:regulation of cell morphogenesis"/>
    <property type="evidence" value="ECO:0007669"/>
    <property type="project" value="Ensembl"/>
</dbReference>
<dbReference type="GO" id="GO:0010945">
    <property type="term" value="F:coenzyme A diphosphatase activity"/>
    <property type="evidence" value="ECO:0007669"/>
    <property type="project" value="Ensembl"/>
</dbReference>
<evidence type="ECO:0000256" key="9">
    <source>
        <dbReference type="SAM" id="Phobius"/>
    </source>
</evidence>
<dbReference type="InterPro" id="IPR046401">
    <property type="entry name" value="FITM1/2"/>
</dbReference>
<dbReference type="PANTHER" id="PTHR23129">
    <property type="entry name" value="ACYL-COENZYME A DIPHOSPHATASE FITM2"/>
    <property type="match status" value="1"/>
</dbReference>
<keyword evidence="3" id="KW-0378">Hydrolase</keyword>
<keyword evidence="7 9" id="KW-0472">Membrane</keyword>
<dbReference type="GO" id="GO:0008654">
    <property type="term" value="P:phospholipid biosynthetic process"/>
    <property type="evidence" value="ECO:0007669"/>
    <property type="project" value="TreeGrafter"/>
</dbReference>
<dbReference type="GO" id="GO:0035356">
    <property type="term" value="P:intracellular triglyceride homeostasis"/>
    <property type="evidence" value="ECO:0007669"/>
    <property type="project" value="Ensembl"/>
</dbReference>
<dbReference type="InterPro" id="IPR019388">
    <property type="entry name" value="FIT"/>
</dbReference>
<comment type="subcellular location">
    <subcellularLocation>
        <location evidence="1">Endoplasmic reticulum membrane</location>
        <topology evidence="1">Multi-pass membrane protein</topology>
    </subcellularLocation>
</comment>
<dbReference type="GO" id="GO:0017129">
    <property type="term" value="F:triglyceride binding"/>
    <property type="evidence" value="ECO:0007669"/>
    <property type="project" value="Ensembl"/>
</dbReference>
<evidence type="ECO:0000313" key="10">
    <source>
        <dbReference type="Ensembl" id="ENSAPLP00000024579.1"/>
    </source>
</evidence>
<dbReference type="GO" id="GO:0007010">
    <property type="term" value="P:cytoskeleton organization"/>
    <property type="evidence" value="ECO:0007669"/>
    <property type="project" value="Ensembl"/>
</dbReference>
<dbReference type="Ensembl" id="ENSAPLT00000019652.1">
    <property type="protein sequence ID" value="ENSAPLP00000024579.1"/>
    <property type="gene ID" value="ENSAPLG00000018680.1"/>
</dbReference>
<accession>A0A493TFG4</accession>
<feature type="transmembrane region" description="Helical" evidence="9">
    <location>
        <begin position="171"/>
        <end position="189"/>
    </location>
</feature>
<organism evidence="10 11">
    <name type="scientific">Anas platyrhynchos platyrhynchos</name>
    <name type="common">Northern mallard</name>
    <dbReference type="NCBI Taxonomy" id="8840"/>
    <lineage>
        <taxon>Eukaryota</taxon>
        <taxon>Metazoa</taxon>
        <taxon>Chordata</taxon>
        <taxon>Craniata</taxon>
        <taxon>Vertebrata</taxon>
        <taxon>Euteleostomi</taxon>
        <taxon>Archelosauria</taxon>
        <taxon>Archosauria</taxon>
        <taxon>Dinosauria</taxon>
        <taxon>Saurischia</taxon>
        <taxon>Theropoda</taxon>
        <taxon>Coelurosauria</taxon>
        <taxon>Aves</taxon>
        <taxon>Neognathae</taxon>
        <taxon>Galloanserae</taxon>
        <taxon>Anseriformes</taxon>
        <taxon>Anatidae</taxon>
        <taxon>Anatinae</taxon>
        <taxon>Anas</taxon>
    </lineage>
</organism>
<reference evidence="10" key="3">
    <citation type="submission" date="2025-09" db="UniProtKB">
        <authorList>
            <consortium name="Ensembl"/>
        </authorList>
    </citation>
    <scope>IDENTIFICATION</scope>
</reference>
<dbReference type="GO" id="GO:0030730">
    <property type="term" value="P:triglyceride storage"/>
    <property type="evidence" value="ECO:0007669"/>
    <property type="project" value="Ensembl"/>
</dbReference>
<reference evidence="10 11" key="1">
    <citation type="submission" date="2017-10" db="EMBL/GenBank/DDBJ databases">
        <title>A new Pekin duck reference genome.</title>
        <authorList>
            <person name="Hou Z.-C."/>
            <person name="Zhou Z.-K."/>
            <person name="Zhu F."/>
            <person name="Hou S.-S."/>
        </authorList>
    </citation>
    <scope>NUCLEOTIDE SEQUENCE [LARGE SCALE GENOMIC DNA]</scope>
</reference>
<dbReference type="GO" id="GO:0036115">
    <property type="term" value="P:fatty-acyl-CoA catabolic process"/>
    <property type="evidence" value="ECO:0007669"/>
    <property type="project" value="Ensembl"/>
</dbReference>
<proteinExistence type="inferred from homology"/>
<dbReference type="AlphaFoldDB" id="A0A493TFG4"/>
<evidence type="ECO:0000256" key="7">
    <source>
        <dbReference type="ARBA" id="ARBA00023136"/>
    </source>
</evidence>
<dbReference type="STRING" id="8840.ENSAPLP00000024579"/>